<dbReference type="PANTHER" id="PTHR11732">
    <property type="entry name" value="ALDO/KETO REDUCTASE"/>
    <property type="match status" value="1"/>
</dbReference>
<feature type="domain" description="NADP-dependent oxidoreductase" evidence="5">
    <location>
        <begin position="20"/>
        <end position="275"/>
    </location>
</feature>
<dbReference type="CDD" id="cd19071">
    <property type="entry name" value="AKR_AKR1-5-like"/>
    <property type="match status" value="1"/>
</dbReference>
<dbReference type="InterPro" id="IPR020471">
    <property type="entry name" value="AKR"/>
</dbReference>
<dbReference type="PROSITE" id="PS00798">
    <property type="entry name" value="ALDOKETO_REDUCTASE_1"/>
    <property type="match status" value="1"/>
</dbReference>
<comment type="caution">
    <text evidence="6">The sequence shown here is derived from an EMBL/GenBank/DDBJ whole genome shotgun (WGS) entry which is preliminary data.</text>
</comment>
<accession>A0AAD7NHW7</accession>
<dbReference type="InterPro" id="IPR036812">
    <property type="entry name" value="NAD(P)_OxRdtase_dom_sf"/>
</dbReference>
<keyword evidence="7" id="KW-1185">Reference proteome</keyword>
<evidence type="ECO:0000256" key="3">
    <source>
        <dbReference type="PIRSR" id="PIRSR000097-2"/>
    </source>
</evidence>
<dbReference type="Gene3D" id="3.20.20.100">
    <property type="entry name" value="NADP-dependent oxidoreductase domain"/>
    <property type="match status" value="1"/>
</dbReference>
<feature type="binding site" evidence="3">
    <location>
        <position position="112"/>
    </location>
    <ligand>
        <name>substrate</name>
    </ligand>
</feature>
<feature type="site" description="Lowers pKa of active site Tyr" evidence="4">
    <location>
        <position position="81"/>
    </location>
</feature>
<dbReference type="SUPFAM" id="SSF51430">
    <property type="entry name" value="NAD(P)-linked oxidoreductase"/>
    <property type="match status" value="1"/>
</dbReference>
<proteinExistence type="predicted"/>
<dbReference type="InterPro" id="IPR018170">
    <property type="entry name" value="Aldo/ket_reductase_CS"/>
</dbReference>
<organism evidence="6 7">
    <name type="scientific">Mycena metata</name>
    <dbReference type="NCBI Taxonomy" id="1033252"/>
    <lineage>
        <taxon>Eukaryota</taxon>
        <taxon>Fungi</taxon>
        <taxon>Dikarya</taxon>
        <taxon>Basidiomycota</taxon>
        <taxon>Agaricomycotina</taxon>
        <taxon>Agaricomycetes</taxon>
        <taxon>Agaricomycetidae</taxon>
        <taxon>Agaricales</taxon>
        <taxon>Marasmiineae</taxon>
        <taxon>Mycenaceae</taxon>
        <taxon>Mycena</taxon>
    </lineage>
</organism>
<dbReference type="FunFam" id="3.20.20.100:FF:000002">
    <property type="entry name" value="2,5-diketo-D-gluconic acid reductase A"/>
    <property type="match status" value="1"/>
</dbReference>
<feature type="active site" description="Proton donor" evidence="2">
    <location>
        <position position="56"/>
    </location>
</feature>
<evidence type="ECO:0000256" key="2">
    <source>
        <dbReference type="PIRSR" id="PIRSR000097-1"/>
    </source>
</evidence>
<dbReference type="EMBL" id="JARKIB010000031">
    <property type="protein sequence ID" value="KAJ7762888.1"/>
    <property type="molecule type" value="Genomic_DNA"/>
</dbReference>
<sequence length="332" mass="37014">MAAIPSIKLNTGADIPAIGLGGGPDGFTPEHVAAAEKWFLTAFEPGYRHFDTAWAYGTEPSLGAALRASKVPREDVFITTKLPWHHPKYVERSFNDSLSRLGVDYVDLYLMHWPQHLEYPKVWTTGKVNDEHTFDKTWAEMERLHASGKARAIGVSNFSIQTLEELFKTAKIVPAVNQVEMHPYYADTELIEYCREKGIVVTAYSPTGYQKLRSDPVLVGLAEKYKVSPTQLILAWHVARGVVAVPKSTNVGRQKENLILPALRTEDMASVTALDRKERCEQWGTFGPDGKLLGWTAEQFGWQGDIGPKGRGQDRLCRGVLSAIYALTRTAQ</sequence>
<name>A0AAD7NHW7_9AGAR</name>
<dbReference type="PIRSF" id="PIRSF000097">
    <property type="entry name" value="AKR"/>
    <property type="match status" value="1"/>
</dbReference>
<dbReference type="PRINTS" id="PR00069">
    <property type="entry name" value="ALDKETRDTASE"/>
</dbReference>
<reference evidence="6" key="1">
    <citation type="submission" date="2023-03" db="EMBL/GenBank/DDBJ databases">
        <title>Massive genome expansion in bonnet fungi (Mycena s.s.) driven by repeated elements and novel gene families across ecological guilds.</title>
        <authorList>
            <consortium name="Lawrence Berkeley National Laboratory"/>
            <person name="Harder C.B."/>
            <person name="Miyauchi S."/>
            <person name="Viragh M."/>
            <person name="Kuo A."/>
            <person name="Thoen E."/>
            <person name="Andreopoulos B."/>
            <person name="Lu D."/>
            <person name="Skrede I."/>
            <person name="Drula E."/>
            <person name="Henrissat B."/>
            <person name="Morin E."/>
            <person name="Kohler A."/>
            <person name="Barry K."/>
            <person name="LaButti K."/>
            <person name="Morin E."/>
            <person name="Salamov A."/>
            <person name="Lipzen A."/>
            <person name="Mereny Z."/>
            <person name="Hegedus B."/>
            <person name="Baldrian P."/>
            <person name="Stursova M."/>
            <person name="Weitz H."/>
            <person name="Taylor A."/>
            <person name="Grigoriev I.V."/>
            <person name="Nagy L.G."/>
            <person name="Martin F."/>
            <person name="Kauserud H."/>
        </authorList>
    </citation>
    <scope>NUCLEOTIDE SEQUENCE</scope>
    <source>
        <strain evidence="6">CBHHK182m</strain>
    </source>
</reference>
<evidence type="ECO:0000313" key="7">
    <source>
        <dbReference type="Proteomes" id="UP001215598"/>
    </source>
</evidence>
<evidence type="ECO:0000259" key="5">
    <source>
        <dbReference type="Pfam" id="PF00248"/>
    </source>
</evidence>
<protein>
    <submittedName>
        <fullName evidence="6">NADP-dependent oxidoreductase domain-containing protein</fullName>
    </submittedName>
</protein>
<dbReference type="Pfam" id="PF00248">
    <property type="entry name" value="Aldo_ket_red"/>
    <property type="match status" value="1"/>
</dbReference>
<dbReference type="InterPro" id="IPR023210">
    <property type="entry name" value="NADP_OxRdtase_dom"/>
</dbReference>
<keyword evidence="1" id="KW-0560">Oxidoreductase</keyword>
<dbReference type="Proteomes" id="UP001215598">
    <property type="component" value="Unassembled WGS sequence"/>
</dbReference>
<gene>
    <name evidence="6" type="ORF">B0H16DRAFT_1805609</name>
</gene>
<dbReference type="PROSITE" id="PS00062">
    <property type="entry name" value="ALDOKETO_REDUCTASE_2"/>
    <property type="match status" value="1"/>
</dbReference>
<evidence type="ECO:0000256" key="1">
    <source>
        <dbReference type="ARBA" id="ARBA00023002"/>
    </source>
</evidence>
<dbReference type="AlphaFoldDB" id="A0AAD7NHW7"/>
<evidence type="ECO:0000256" key="4">
    <source>
        <dbReference type="PIRSR" id="PIRSR000097-3"/>
    </source>
</evidence>
<evidence type="ECO:0000313" key="6">
    <source>
        <dbReference type="EMBL" id="KAJ7762888.1"/>
    </source>
</evidence>
<dbReference type="GO" id="GO:0016616">
    <property type="term" value="F:oxidoreductase activity, acting on the CH-OH group of donors, NAD or NADP as acceptor"/>
    <property type="evidence" value="ECO:0007669"/>
    <property type="project" value="UniProtKB-ARBA"/>
</dbReference>